<evidence type="ECO:0000313" key="4">
    <source>
        <dbReference type="Proteomes" id="UP000319817"/>
    </source>
</evidence>
<keyword evidence="1" id="KW-0175">Coiled coil</keyword>
<name>A0A517P1D9_9BACT</name>
<accession>A0A517P1D9</accession>
<evidence type="ECO:0000256" key="2">
    <source>
        <dbReference type="SAM" id="MobiDB-lite"/>
    </source>
</evidence>
<feature type="coiled-coil region" evidence="1">
    <location>
        <begin position="262"/>
        <end position="342"/>
    </location>
</feature>
<dbReference type="EMBL" id="CP036526">
    <property type="protein sequence ID" value="QDT13188.1"/>
    <property type="molecule type" value="Genomic_DNA"/>
</dbReference>
<keyword evidence="4" id="KW-1185">Reference proteome</keyword>
<dbReference type="OrthoDB" id="10020883at2"/>
<organism evidence="3 4">
    <name type="scientific">Stieleria marina</name>
    <dbReference type="NCBI Taxonomy" id="1930275"/>
    <lineage>
        <taxon>Bacteria</taxon>
        <taxon>Pseudomonadati</taxon>
        <taxon>Planctomycetota</taxon>
        <taxon>Planctomycetia</taxon>
        <taxon>Pirellulales</taxon>
        <taxon>Pirellulaceae</taxon>
        <taxon>Stieleria</taxon>
    </lineage>
</organism>
<feature type="coiled-coil region" evidence="1">
    <location>
        <begin position="458"/>
        <end position="559"/>
    </location>
</feature>
<reference evidence="3 4" key="1">
    <citation type="submission" date="2019-02" db="EMBL/GenBank/DDBJ databases">
        <title>Deep-cultivation of Planctomycetes and their phenomic and genomic characterization uncovers novel biology.</title>
        <authorList>
            <person name="Wiegand S."/>
            <person name="Jogler M."/>
            <person name="Boedeker C."/>
            <person name="Pinto D."/>
            <person name="Vollmers J."/>
            <person name="Rivas-Marin E."/>
            <person name="Kohn T."/>
            <person name="Peeters S.H."/>
            <person name="Heuer A."/>
            <person name="Rast P."/>
            <person name="Oberbeckmann S."/>
            <person name="Bunk B."/>
            <person name="Jeske O."/>
            <person name="Meyerdierks A."/>
            <person name="Storesund J.E."/>
            <person name="Kallscheuer N."/>
            <person name="Luecker S."/>
            <person name="Lage O.M."/>
            <person name="Pohl T."/>
            <person name="Merkel B.J."/>
            <person name="Hornburger P."/>
            <person name="Mueller R.-W."/>
            <person name="Bruemmer F."/>
            <person name="Labrenz M."/>
            <person name="Spormann A.M."/>
            <person name="Op den Camp H."/>
            <person name="Overmann J."/>
            <person name="Amann R."/>
            <person name="Jetten M.S.M."/>
            <person name="Mascher T."/>
            <person name="Medema M.H."/>
            <person name="Devos D.P."/>
            <person name="Kaster A.-K."/>
            <person name="Ovreas L."/>
            <person name="Rohde M."/>
            <person name="Galperin M.Y."/>
            <person name="Jogler C."/>
        </authorList>
    </citation>
    <scope>NUCLEOTIDE SEQUENCE [LARGE SCALE GENOMIC DNA]</scope>
    <source>
        <strain evidence="3 4">K23_9</strain>
    </source>
</reference>
<gene>
    <name evidence="3" type="ORF">K239x_52050</name>
</gene>
<feature type="coiled-coil region" evidence="1">
    <location>
        <begin position="131"/>
        <end position="229"/>
    </location>
</feature>
<evidence type="ECO:0000256" key="1">
    <source>
        <dbReference type="SAM" id="Coils"/>
    </source>
</evidence>
<dbReference type="Proteomes" id="UP000319817">
    <property type="component" value="Chromosome"/>
</dbReference>
<protein>
    <submittedName>
        <fullName evidence="3">Uncharacterized protein</fullName>
    </submittedName>
</protein>
<sequence length="739" mass="83857">MYSQWQPTTGHLNQPIQLWQLEDAHHAVRLAEKRLADAEHAYARETEQLLTTIAAYEHSASVRETTITSLRSQVKLLTTELAAARGEYEATITGTEQRLAKVSLEYDAEAKRMREVVSEYQQTADVREAARNELAASLAKSEAAIAVLQEQNAELAQRIEQKALALAEVDVTAKDRLAESEKLVSVKQTDIQRLREQLDETETQHRSDVETLRQQVAELELAAANEAQTIYDLDRLCDQRAAEIIEANAFAEAAERELIDSKKEHSAEIELFQEEIDSKEQLILTQTSENERLQLELEAKQAELDEVSQMSDSIDSQLNEAVEAHTLQVAKLEAAMAESSEKVSSRKTELRSLAMRTYRRETQFKQIVADLGSEANRRLCEVENEHRDAIARSETEAERMRDVIASLEETGNDRELMIHELKQQVEHLQTVHHEAIHQHRNEIALREQHSSASVNQVRAELSAQVQQLQADLQATTHQLQSTQVELSQAHETIQATGQVQSEHGIQATELQAQLALLQGQHQQAQQEALATISQQALQIESVQEQAAADRQQMTQVLQENDLLRSDLSATQASEATSQQREQQLKARLRKVIRVHRKIKSHPETLQRFRQHVIELNKQIHEQSQLRQQVEFSNSQLSRTVSWLEHSSEKLQDSLQREAAARRKAESVLKQLTDDQPVTDRPSAAQSAAKQIESEEKIHRLTRELEAAKKIRAIERKQAEAELKRLASQLGHDQNVRRAA</sequence>
<dbReference type="AlphaFoldDB" id="A0A517P1D9"/>
<dbReference type="RefSeq" id="WP_145420969.1">
    <property type="nucleotide sequence ID" value="NZ_CP036526.1"/>
</dbReference>
<proteinExistence type="predicted"/>
<feature type="coiled-coil region" evidence="1">
    <location>
        <begin position="21"/>
        <end position="87"/>
    </location>
</feature>
<evidence type="ECO:0000313" key="3">
    <source>
        <dbReference type="EMBL" id="QDT13188.1"/>
    </source>
</evidence>
<feature type="region of interest" description="Disordered" evidence="2">
    <location>
        <begin position="674"/>
        <end position="694"/>
    </location>
</feature>